<feature type="compositionally biased region" description="Low complexity" evidence="6">
    <location>
        <begin position="449"/>
        <end position="458"/>
    </location>
</feature>
<dbReference type="PANTHER" id="PTHR10985">
    <property type="entry name" value="BASIC HELIX-LOOP-HELIX TRANSCRIPTION FACTOR, HES-RELATED"/>
    <property type="match status" value="1"/>
</dbReference>
<evidence type="ECO:0000259" key="7">
    <source>
        <dbReference type="PROSITE" id="PS50888"/>
    </source>
</evidence>
<sequence>MEISKIGSFWDEQLASQVHSGHRVQQTVVGSGPGSYERNLNFATVAVEDSEYGFPKKKTVRDPLSHRIIEKRRRDRMNNCLADLARLLPPSSLRKGRGRIEKTEIVELAIKHLRHLQCHPCPMGEKCEYGLNIESQGGTQNSSPPASCSSSSTSSGYQSTNEEQFRLGFQECLSEAMHFLVEQEGLYAGDTTCVRLVKHLNNHCETLMRDHWGTQGKIVPGFRRVAESNDDFKKQACSGGSSSSGYHPNGCSSGSDGNGGNDGEGTDSFALPVQNQSQHMNVEGSRNSSLLLDYEAENSCSSNPLSIETSDVLSSDGKNNGRSSKPPIPSIICGHSSSNNSGSPATGSNGRSSDDGSANSSASFAHRYKFKSNIKQRFTADCQVKDDGTGFPPGKAEGDGDVDCASDTEERDEGISVIEDPSTPRHLQPEEEGESNGNQHKSSSRRRSIGASSSGGASTPATVQQISADGSVATISDQTAFSSSATSSSNELKSSIASSSSSAVAKHTPHVSHDVTEVKPSTDELLLSAVSALQNANCAKAQLPVISSGDISISEGKGVPAFVLHEKGLFYVPLTIDKSLVSQYSKADLSTAPPLYPVTISVCFVLSPDKKPKLESIPELAIGLSTPDKPTDYSQLSQPIPHAPLSIISGSSGSSMKSNRRVHRESNNFIMNRYGHGHLRQAIKDANSTNSSHSRSDNTAYNYQVLPLPPASGFEVVSGNSDANSSTAFHTMYHHDPNQPRTPITSLNEKIRMESDGSGTSYAGGSSSGSSSVGNGGRGGRKRSISSSPSMAGSGGSLGYHSWHEKGSPSSHEYYNYHANTHTLQAMAQGRIPPSVMSPMEHRHGQNLNPYHAENILREKELGYRNDKRSKKSKSIDQTIESKQ</sequence>
<dbReference type="CDD" id="cd11440">
    <property type="entry name" value="bHLH-O_Cwo_like"/>
    <property type="match status" value="1"/>
</dbReference>
<keyword evidence="10" id="KW-1185">Reference proteome</keyword>
<accession>A0ABP1Q5C8</accession>
<keyword evidence="5" id="KW-0539">Nucleus</keyword>
<keyword evidence="4" id="KW-0804">Transcription</keyword>
<evidence type="ECO:0000313" key="10">
    <source>
        <dbReference type="Proteomes" id="UP001642540"/>
    </source>
</evidence>
<dbReference type="Proteomes" id="UP001642540">
    <property type="component" value="Unassembled WGS sequence"/>
</dbReference>
<feature type="compositionally biased region" description="Low complexity" evidence="6">
    <location>
        <begin position="348"/>
        <end position="361"/>
    </location>
</feature>
<feature type="region of interest" description="Disordered" evidence="6">
    <location>
        <begin position="834"/>
        <end position="884"/>
    </location>
</feature>
<feature type="compositionally biased region" description="Polar residues" evidence="6">
    <location>
        <begin position="300"/>
        <end position="323"/>
    </location>
</feature>
<dbReference type="Pfam" id="PF07527">
    <property type="entry name" value="Hairy_orange"/>
    <property type="match status" value="1"/>
</dbReference>
<dbReference type="SUPFAM" id="SSF158457">
    <property type="entry name" value="Orange domain-like"/>
    <property type="match status" value="1"/>
</dbReference>
<dbReference type="InterPro" id="IPR050370">
    <property type="entry name" value="HES_HEY"/>
</dbReference>
<dbReference type="InterPro" id="IPR003650">
    <property type="entry name" value="Orange_dom"/>
</dbReference>
<organism evidence="9 10">
    <name type="scientific">Orchesella dallaii</name>
    <dbReference type="NCBI Taxonomy" id="48710"/>
    <lineage>
        <taxon>Eukaryota</taxon>
        <taxon>Metazoa</taxon>
        <taxon>Ecdysozoa</taxon>
        <taxon>Arthropoda</taxon>
        <taxon>Hexapoda</taxon>
        <taxon>Collembola</taxon>
        <taxon>Entomobryomorpha</taxon>
        <taxon>Entomobryoidea</taxon>
        <taxon>Orchesellidae</taxon>
        <taxon>Orchesellinae</taxon>
        <taxon>Orchesella</taxon>
    </lineage>
</organism>
<evidence type="ECO:0000259" key="8">
    <source>
        <dbReference type="PROSITE" id="PS51054"/>
    </source>
</evidence>
<feature type="compositionally biased region" description="Low complexity" evidence="6">
    <location>
        <begin position="756"/>
        <end position="773"/>
    </location>
</feature>
<keyword evidence="2" id="KW-0805">Transcription regulation</keyword>
<evidence type="ECO:0000256" key="6">
    <source>
        <dbReference type="SAM" id="MobiDB-lite"/>
    </source>
</evidence>
<gene>
    <name evidence="9" type="ORF">ODALV1_LOCUS7428</name>
</gene>
<feature type="region of interest" description="Disordered" evidence="6">
    <location>
        <begin position="754"/>
        <end position="796"/>
    </location>
</feature>
<evidence type="ECO:0008006" key="11">
    <source>
        <dbReference type="Google" id="ProtNLM"/>
    </source>
</evidence>
<evidence type="ECO:0000313" key="9">
    <source>
        <dbReference type="EMBL" id="CAL8089609.1"/>
    </source>
</evidence>
<dbReference type="InterPro" id="IPR036638">
    <property type="entry name" value="HLH_DNA-bd_sf"/>
</dbReference>
<name>A0ABP1Q5C8_9HEXA</name>
<dbReference type="SMART" id="SM00353">
    <property type="entry name" value="HLH"/>
    <property type="match status" value="1"/>
</dbReference>
<protein>
    <recommendedName>
        <fullName evidence="11">Hairy/enhancer-of-split related with YRPW motif protein</fullName>
    </recommendedName>
</protein>
<feature type="compositionally biased region" description="Polar residues" evidence="6">
    <location>
        <begin position="335"/>
        <end position="347"/>
    </location>
</feature>
<feature type="compositionally biased region" description="Acidic residues" evidence="6">
    <location>
        <begin position="399"/>
        <end position="412"/>
    </location>
</feature>
<dbReference type="SUPFAM" id="SSF47459">
    <property type="entry name" value="HLH, helix-loop-helix DNA-binding domain"/>
    <property type="match status" value="1"/>
</dbReference>
<evidence type="ECO:0000256" key="2">
    <source>
        <dbReference type="ARBA" id="ARBA00023015"/>
    </source>
</evidence>
<evidence type="ECO:0000256" key="1">
    <source>
        <dbReference type="ARBA" id="ARBA00004123"/>
    </source>
</evidence>
<dbReference type="InterPro" id="IPR011598">
    <property type="entry name" value="bHLH_dom"/>
</dbReference>
<proteinExistence type="predicted"/>
<keyword evidence="3" id="KW-0238">DNA-binding</keyword>
<comment type="caution">
    <text evidence="9">The sequence shown here is derived from an EMBL/GenBank/DDBJ whole genome shotgun (WGS) entry which is preliminary data.</text>
</comment>
<dbReference type="Pfam" id="PF00010">
    <property type="entry name" value="HLH"/>
    <property type="match status" value="1"/>
</dbReference>
<feature type="domain" description="Orange" evidence="8">
    <location>
        <begin position="165"/>
        <end position="200"/>
    </location>
</feature>
<feature type="compositionally biased region" description="Basic and acidic residues" evidence="6">
    <location>
        <begin position="855"/>
        <end position="867"/>
    </location>
</feature>
<dbReference type="SMART" id="SM00511">
    <property type="entry name" value="ORANGE"/>
    <property type="match status" value="1"/>
</dbReference>
<reference evidence="9 10" key="1">
    <citation type="submission" date="2024-08" db="EMBL/GenBank/DDBJ databases">
        <authorList>
            <person name="Cucini C."/>
            <person name="Frati F."/>
        </authorList>
    </citation>
    <scope>NUCLEOTIDE SEQUENCE [LARGE SCALE GENOMIC DNA]</scope>
</reference>
<dbReference type="Gene3D" id="6.10.250.980">
    <property type="match status" value="1"/>
</dbReference>
<evidence type="ECO:0000256" key="3">
    <source>
        <dbReference type="ARBA" id="ARBA00023125"/>
    </source>
</evidence>
<dbReference type="PROSITE" id="PS50888">
    <property type="entry name" value="BHLH"/>
    <property type="match status" value="1"/>
</dbReference>
<feature type="domain" description="BHLH" evidence="7">
    <location>
        <begin position="61"/>
        <end position="116"/>
    </location>
</feature>
<dbReference type="EMBL" id="CAXLJM020000023">
    <property type="protein sequence ID" value="CAL8089609.1"/>
    <property type="molecule type" value="Genomic_DNA"/>
</dbReference>
<evidence type="ECO:0000256" key="5">
    <source>
        <dbReference type="ARBA" id="ARBA00023242"/>
    </source>
</evidence>
<evidence type="ECO:0000256" key="4">
    <source>
        <dbReference type="ARBA" id="ARBA00023163"/>
    </source>
</evidence>
<dbReference type="PROSITE" id="PS51054">
    <property type="entry name" value="ORANGE"/>
    <property type="match status" value="1"/>
</dbReference>
<feature type="region of interest" description="Disordered" evidence="6">
    <location>
        <begin position="385"/>
        <end position="462"/>
    </location>
</feature>
<feature type="region of interest" description="Disordered" evidence="6">
    <location>
        <begin position="300"/>
        <end position="361"/>
    </location>
</feature>
<feature type="region of interest" description="Disordered" evidence="6">
    <location>
        <begin position="234"/>
        <end position="270"/>
    </location>
</feature>
<dbReference type="Gene3D" id="4.10.280.10">
    <property type="entry name" value="Helix-loop-helix DNA-binding domain"/>
    <property type="match status" value="1"/>
</dbReference>
<comment type="subcellular location">
    <subcellularLocation>
        <location evidence="1">Nucleus</location>
    </subcellularLocation>
</comment>